<dbReference type="InterPro" id="IPR010730">
    <property type="entry name" value="HET"/>
</dbReference>
<keyword evidence="4" id="KW-1185">Reference proteome</keyword>
<dbReference type="AlphaFoldDB" id="A0A6G1IMI7"/>
<proteinExistence type="predicted"/>
<evidence type="ECO:0000313" key="3">
    <source>
        <dbReference type="EMBL" id="KAF2679089.1"/>
    </source>
</evidence>
<dbReference type="EMBL" id="MU005606">
    <property type="protein sequence ID" value="KAF2679089.1"/>
    <property type="molecule type" value="Genomic_DNA"/>
</dbReference>
<dbReference type="Pfam" id="PF06985">
    <property type="entry name" value="HET"/>
    <property type="match status" value="1"/>
</dbReference>
<feature type="domain" description="Heterokaryon incompatibility" evidence="2">
    <location>
        <begin position="163"/>
        <end position="285"/>
    </location>
</feature>
<evidence type="ECO:0000259" key="2">
    <source>
        <dbReference type="Pfam" id="PF06985"/>
    </source>
</evidence>
<sequence>MEFTSRLCSVCDNALRLAFTTLQNRTPEIFDKVPHHATKDSLVESVLVRSCHLCRLIVYHLKLHWSKDYSLPKEEEQPTSLTEDDFKDSDFVRKNFPAYRVGLREYMLGLPEDVGFTLEMREFGNGEDGVLGTVELDCKTFEGDSLRANQPRFWIFAAQGFNLQDLPKTFRDAIEIAGWANVRYIWIDSCCIIQGSKSDWEKEAKMMEKVYKNTYFNISADHSPNSAGGCFIDRLAYKLTPVQYTIPTSVSGVGQSVEIFLLSRHNFMRALKESPIAERAWVIQERFLSPRILHFTEEQVFWECGSLCACETFPLGVPWVFDHTSSWQYRASTSTLTPRNQTPTPKRQREKPDDFKIWGSICVDYSRTRLTYLSDKLIAFSGMARGMWKGDLESSLLWTVTALDGRPIRPNGSREAYAAPYITAEWAERYRAPSWSWLSKDCGLFWSRVPNSPRLLIEMLDVRVDLVNDDEPTDEIRGGTVTVRGMLRAASWIQDGSKDFVVLDEKHGDSFREKTELPGSFLLQRDTGDAFPVQDIFCLPVRQGNSTRQNSLGKVEIQGLVLEEAGEEGRYRRLGYFDAIGKTYSASELERPWDSIEFPNFGEEKSDAEMDKAKRENIGRLDSFMVDGKFNQGLFRKVQEKTVTIV</sequence>
<dbReference type="PANTHER" id="PTHR33112">
    <property type="entry name" value="DOMAIN PROTEIN, PUTATIVE-RELATED"/>
    <property type="match status" value="1"/>
</dbReference>
<feature type="compositionally biased region" description="Polar residues" evidence="1">
    <location>
        <begin position="332"/>
        <end position="345"/>
    </location>
</feature>
<organism evidence="3 4">
    <name type="scientific">Lentithecium fluviatile CBS 122367</name>
    <dbReference type="NCBI Taxonomy" id="1168545"/>
    <lineage>
        <taxon>Eukaryota</taxon>
        <taxon>Fungi</taxon>
        <taxon>Dikarya</taxon>
        <taxon>Ascomycota</taxon>
        <taxon>Pezizomycotina</taxon>
        <taxon>Dothideomycetes</taxon>
        <taxon>Pleosporomycetidae</taxon>
        <taxon>Pleosporales</taxon>
        <taxon>Massarineae</taxon>
        <taxon>Lentitheciaceae</taxon>
        <taxon>Lentithecium</taxon>
    </lineage>
</organism>
<reference evidence="3" key="1">
    <citation type="journal article" date="2020" name="Stud. Mycol.">
        <title>101 Dothideomycetes genomes: a test case for predicting lifestyles and emergence of pathogens.</title>
        <authorList>
            <person name="Haridas S."/>
            <person name="Albert R."/>
            <person name="Binder M."/>
            <person name="Bloem J."/>
            <person name="Labutti K."/>
            <person name="Salamov A."/>
            <person name="Andreopoulos B."/>
            <person name="Baker S."/>
            <person name="Barry K."/>
            <person name="Bills G."/>
            <person name="Bluhm B."/>
            <person name="Cannon C."/>
            <person name="Castanera R."/>
            <person name="Culley D."/>
            <person name="Daum C."/>
            <person name="Ezra D."/>
            <person name="Gonzalez J."/>
            <person name="Henrissat B."/>
            <person name="Kuo A."/>
            <person name="Liang C."/>
            <person name="Lipzen A."/>
            <person name="Lutzoni F."/>
            <person name="Magnuson J."/>
            <person name="Mondo S."/>
            <person name="Nolan M."/>
            <person name="Ohm R."/>
            <person name="Pangilinan J."/>
            <person name="Park H.-J."/>
            <person name="Ramirez L."/>
            <person name="Alfaro M."/>
            <person name="Sun H."/>
            <person name="Tritt A."/>
            <person name="Yoshinaga Y."/>
            <person name="Zwiers L.-H."/>
            <person name="Turgeon B."/>
            <person name="Goodwin S."/>
            <person name="Spatafora J."/>
            <person name="Crous P."/>
            <person name="Grigoriev I."/>
        </authorList>
    </citation>
    <scope>NUCLEOTIDE SEQUENCE</scope>
    <source>
        <strain evidence="3">CBS 122367</strain>
    </source>
</reference>
<feature type="region of interest" description="Disordered" evidence="1">
    <location>
        <begin position="332"/>
        <end position="351"/>
    </location>
</feature>
<dbReference type="PANTHER" id="PTHR33112:SF10">
    <property type="entry name" value="TOL"/>
    <property type="match status" value="1"/>
</dbReference>
<dbReference type="Proteomes" id="UP000799291">
    <property type="component" value="Unassembled WGS sequence"/>
</dbReference>
<name>A0A6G1IMI7_9PLEO</name>
<gene>
    <name evidence="3" type="ORF">K458DRAFT_445983</name>
</gene>
<evidence type="ECO:0000313" key="4">
    <source>
        <dbReference type="Proteomes" id="UP000799291"/>
    </source>
</evidence>
<protein>
    <submittedName>
        <fullName evidence="3">HET-domain-containing protein</fullName>
    </submittedName>
</protein>
<accession>A0A6G1IMI7</accession>
<evidence type="ECO:0000256" key="1">
    <source>
        <dbReference type="SAM" id="MobiDB-lite"/>
    </source>
</evidence>
<dbReference type="OrthoDB" id="3772220at2759"/>